<reference evidence="1 2" key="1">
    <citation type="submission" date="2017-04" db="EMBL/GenBank/DDBJ databases">
        <authorList>
            <person name="Afonso C.L."/>
            <person name="Miller P.J."/>
            <person name="Scott M.A."/>
            <person name="Spackman E."/>
            <person name="Goraichik I."/>
            <person name="Dimitrov K.M."/>
            <person name="Suarez D.L."/>
            <person name="Swayne D.E."/>
        </authorList>
    </citation>
    <scope>NUCLEOTIDE SEQUENCE [LARGE SCALE GENOMIC DNA]</scope>
    <source>
        <strain evidence="1 2">DSM 12555</strain>
    </source>
</reference>
<dbReference type="InterPro" id="IPR005370">
    <property type="entry name" value="UPF0180"/>
</dbReference>
<proteinExistence type="predicted"/>
<accession>A0A1W1XX64</accession>
<gene>
    <name evidence="1" type="ORF">SAMN02745134_03518</name>
</gene>
<dbReference type="EMBL" id="FWXH01000025">
    <property type="protein sequence ID" value="SMC28434.1"/>
    <property type="molecule type" value="Genomic_DNA"/>
</dbReference>
<dbReference type="Proteomes" id="UP000192468">
    <property type="component" value="Unassembled WGS sequence"/>
</dbReference>
<sequence>MKICISDELRNVKLELKKRGYEIVSMNSNNECDAMICDLKNGGLQNINCENNIKKDGILIIDIGSKSIDEIEYILKNRIYSSLF</sequence>
<dbReference type="Pfam" id="PF03698">
    <property type="entry name" value="UPF0180"/>
    <property type="match status" value="1"/>
</dbReference>
<evidence type="ECO:0000313" key="2">
    <source>
        <dbReference type="Proteomes" id="UP000192468"/>
    </source>
</evidence>
<name>A0A1W1XX64_9CLOT</name>
<protein>
    <submittedName>
        <fullName evidence="1">Uncharacterized protein family (UPF0180)</fullName>
    </submittedName>
</protein>
<organism evidence="1 2">
    <name type="scientific">Clostridium acidisoli DSM 12555</name>
    <dbReference type="NCBI Taxonomy" id="1121291"/>
    <lineage>
        <taxon>Bacteria</taxon>
        <taxon>Bacillati</taxon>
        <taxon>Bacillota</taxon>
        <taxon>Clostridia</taxon>
        <taxon>Eubacteriales</taxon>
        <taxon>Clostridiaceae</taxon>
        <taxon>Clostridium</taxon>
    </lineage>
</organism>
<evidence type="ECO:0000313" key="1">
    <source>
        <dbReference type="EMBL" id="SMC28434.1"/>
    </source>
</evidence>
<keyword evidence="2" id="KW-1185">Reference proteome</keyword>
<dbReference type="RefSeq" id="WP_084117514.1">
    <property type="nucleotide sequence ID" value="NZ_FWXH01000025.1"/>
</dbReference>
<dbReference type="AlphaFoldDB" id="A0A1W1XX64"/>
<dbReference type="OrthoDB" id="1954110at2"/>
<dbReference type="STRING" id="1121291.SAMN02745134_03518"/>